<dbReference type="Proteomes" id="UP000253551">
    <property type="component" value="Unassembled WGS sequence"/>
</dbReference>
<evidence type="ECO:0000313" key="2">
    <source>
        <dbReference type="Proteomes" id="UP000253551"/>
    </source>
</evidence>
<comment type="caution">
    <text evidence="1">The sequence shown here is derived from an EMBL/GenBank/DDBJ whole genome shotgun (WGS) entry which is preliminary data.</text>
</comment>
<organism evidence="1 2">
    <name type="scientific">Rhizopus stolonifer</name>
    <name type="common">Rhizopus nigricans</name>
    <dbReference type="NCBI Taxonomy" id="4846"/>
    <lineage>
        <taxon>Eukaryota</taxon>
        <taxon>Fungi</taxon>
        <taxon>Fungi incertae sedis</taxon>
        <taxon>Mucoromycota</taxon>
        <taxon>Mucoromycotina</taxon>
        <taxon>Mucoromycetes</taxon>
        <taxon>Mucorales</taxon>
        <taxon>Mucorineae</taxon>
        <taxon>Rhizopodaceae</taxon>
        <taxon>Rhizopus</taxon>
    </lineage>
</organism>
<protein>
    <submittedName>
        <fullName evidence="1">Uncharacterized protein</fullName>
    </submittedName>
</protein>
<keyword evidence="2" id="KW-1185">Reference proteome</keyword>
<accession>A0A367JH75</accession>
<gene>
    <name evidence="1" type="ORF">CU098_002261</name>
</gene>
<evidence type="ECO:0000313" key="1">
    <source>
        <dbReference type="EMBL" id="RCH89229.1"/>
    </source>
</evidence>
<sequence length="197" mass="22547">HAQDTCLRLCINSHSKGTTGSLKLMTNLPSLAERKEHLVFKMMIRFETLPEDTLIMQLIADIDTYPFVRQIDSYNTLSDWVEANGNAKKQFLGLRQRNLDVLRAQTNAPVLNSTYRPFIGWIGPILLLMLIYDRQRIFRWCLGWIPKYTSTCSCGSSPISIRHILGCLRLRLPADIQPNPIDCALNQLPRILRPPSL</sequence>
<dbReference type="AlphaFoldDB" id="A0A367JH75"/>
<name>A0A367JH75_RHIST</name>
<dbReference type="STRING" id="4846.A0A367JH75"/>
<reference evidence="1 2" key="1">
    <citation type="journal article" date="2018" name="G3 (Bethesda)">
        <title>Phylogenetic and Phylogenomic Definition of Rhizopus Species.</title>
        <authorList>
            <person name="Gryganskyi A.P."/>
            <person name="Golan J."/>
            <person name="Dolatabadi S."/>
            <person name="Mondo S."/>
            <person name="Robb S."/>
            <person name="Idnurm A."/>
            <person name="Muszewska A."/>
            <person name="Steczkiewicz K."/>
            <person name="Masonjones S."/>
            <person name="Liao H.L."/>
            <person name="Gajdeczka M.T."/>
            <person name="Anike F."/>
            <person name="Vuek A."/>
            <person name="Anishchenko I.M."/>
            <person name="Voigt K."/>
            <person name="de Hoog G.S."/>
            <person name="Smith M.E."/>
            <person name="Heitman J."/>
            <person name="Vilgalys R."/>
            <person name="Stajich J.E."/>
        </authorList>
    </citation>
    <scope>NUCLEOTIDE SEQUENCE [LARGE SCALE GENOMIC DNA]</scope>
    <source>
        <strain evidence="1 2">LSU 92-RS-03</strain>
    </source>
</reference>
<dbReference type="EMBL" id="PJQM01003374">
    <property type="protein sequence ID" value="RCH89229.1"/>
    <property type="molecule type" value="Genomic_DNA"/>
</dbReference>
<dbReference type="OrthoDB" id="5514950at2759"/>
<feature type="non-terminal residue" evidence="1">
    <location>
        <position position="1"/>
    </location>
</feature>
<proteinExistence type="predicted"/>